<dbReference type="Gene3D" id="1.20.200.10">
    <property type="entry name" value="Fumarase/aspartase (Central domain)"/>
    <property type="match status" value="1"/>
</dbReference>
<dbReference type="InterPro" id="IPR008948">
    <property type="entry name" value="L-Aspartase-like"/>
</dbReference>
<dbReference type="InterPro" id="IPR001106">
    <property type="entry name" value="Aromatic_Lyase"/>
</dbReference>
<dbReference type="STRING" id="1123269.NX02_15705"/>
<sequence>MALKTIFAGALASLCLVAATPAMAGANDPQAPLAYAPISYDATSETIALTGRDMTIEQLVRIARHGAKVSLTAEARKRSADAYGLLLQAAAEGVSVYWFNRGAGAQRETVIFSGDPTTPENTALLKARQLASFARGEGSSYGPEVAREDIVRAMMAIRANAMSYEAASPQLTQMLVDMINAGITPVVGSAGTLGEGDLAQLADIGRAMVGKGYVYYKGKRMAAAEALGAAGLKPLEPFGADDAALVSTNAYFTAQTALLVADTENLLNWMDIDTAMALLGMNSSVSPLSMPVQSNRPFPWLNWDARRVLDMVKGSYLLDADPKRIIQDPESLRATTQRTGSAWQSWADVRDSVLIAMNSSDHNPAVRPGLKPTDSWELATPQMMKFYVKGGKLSGGQGGYIFSNANWDPYPLSNQVEGLTIAIANMGLVLTQRIERFTNPFFTVIRPADVMTPEQVSALPFAGGYLPADIWIEITGLINPVVPQGQPIVMTVEDLQAETRLKVARARQAVDLTTHLLAQDIITSTNWMEVRKAQDPARQFGTVPTAALAGLRTAMPLGNANGRGYSVSRAVVDYIQATPATRFLSGGAPMPATMPLPVAQKH</sequence>
<name>W0ACK4_9SPHN</name>
<gene>
    <name evidence="2" type="ORF">NX02_15705</name>
</gene>
<evidence type="ECO:0008006" key="4">
    <source>
        <dbReference type="Google" id="ProtNLM"/>
    </source>
</evidence>
<keyword evidence="1" id="KW-0732">Signal</keyword>
<dbReference type="Gene3D" id="1.10.275.10">
    <property type="entry name" value="Fumarase/aspartase (N-terminal domain)"/>
    <property type="match status" value="1"/>
</dbReference>
<dbReference type="InterPro" id="IPR024083">
    <property type="entry name" value="Fumarase/histidase_N"/>
</dbReference>
<evidence type="ECO:0000313" key="2">
    <source>
        <dbReference type="EMBL" id="AHE54821.1"/>
    </source>
</evidence>
<keyword evidence="3" id="KW-1185">Reference proteome</keyword>
<reference evidence="2 3" key="1">
    <citation type="submission" date="2013-07" db="EMBL/GenBank/DDBJ databases">
        <title>Completed genome of Sphingomonas sanxanigenens NX02.</title>
        <authorList>
            <person name="Ma T."/>
            <person name="Huang H."/>
            <person name="Wu M."/>
            <person name="Li X."/>
            <person name="Li G."/>
        </authorList>
    </citation>
    <scope>NUCLEOTIDE SEQUENCE [LARGE SCALE GENOMIC DNA]</scope>
    <source>
        <strain evidence="2 3">NX02</strain>
    </source>
</reference>
<protein>
    <recommendedName>
        <fullName evidence="4">Phenylalanine ammonia-lyase</fullName>
    </recommendedName>
</protein>
<evidence type="ECO:0000256" key="1">
    <source>
        <dbReference type="SAM" id="SignalP"/>
    </source>
</evidence>
<dbReference type="OrthoDB" id="8093542at2"/>
<feature type="chain" id="PRO_5004785456" description="Phenylalanine ammonia-lyase" evidence="1">
    <location>
        <begin position="25"/>
        <end position="602"/>
    </location>
</feature>
<evidence type="ECO:0000313" key="3">
    <source>
        <dbReference type="Proteomes" id="UP000018851"/>
    </source>
</evidence>
<dbReference type="AlphaFoldDB" id="W0ACK4"/>
<dbReference type="GO" id="GO:0016841">
    <property type="term" value="F:ammonia-lyase activity"/>
    <property type="evidence" value="ECO:0007669"/>
    <property type="project" value="UniProtKB-ARBA"/>
</dbReference>
<proteinExistence type="predicted"/>
<dbReference type="PATRIC" id="fig|1123269.5.peg.3067"/>
<dbReference type="SUPFAM" id="SSF48557">
    <property type="entry name" value="L-aspartase-like"/>
    <property type="match status" value="1"/>
</dbReference>
<dbReference type="Proteomes" id="UP000018851">
    <property type="component" value="Chromosome"/>
</dbReference>
<dbReference type="RefSeq" id="WP_025293023.1">
    <property type="nucleotide sequence ID" value="NZ_CP006644.1"/>
</dbReference>
<dbReference type="Pfam" id="PF00221">
    <property type="entry name" value="Lyase_aromatic"/>
    <property type="match status" value="1"/>
</dbReference>
<organism evidence="2 3">
    <name type="scientific">Sphingomonas sanxanigenens DSM 19645 = NX02</name>
    <dbReference type="NCBI Taxonomy" id="1123269"/>
    <lineage>
        <taxon>Bacteria</taxon>
        <taxon>Pseudomonadati</taxon>
        <taxon>Pseudomonadota</taxon>
        <taxon>Alphaproteobacteria</taxon>
        <taxon>Sphingomonadales</taxon>
        <taxon>Sphingomonadaceae</taxon>
        <taxon>Sphingomonas</taxon>
    </lineage>
</organism>
<dbReference type="EMBL" id="CP006644">
    <property type="protein sequence ID" value="AHE54821.1"/>
    <property type="molecule type" value="Genomic_DNA"/>
</dbReference>
<feature type="signal peptide" evidence="1">
    <location>
        <begin position="1"/>
        <end position="24"/>
    </location>
</feature>
<dbReference type="eggNOG" id="COG2986">
    <property type="taxonomic scope" value="Bacteria"/>
</dbReference>
<accession>W0ACK4</accession>
<dbReference type="HOGENOM" id="CLU_014801_4_2_5"/>
<dbReference type="KEGG" id="ssan:NX02_15705"/>
<dbReference type="PANTHER" id="PTHR10362">
    <property type="entry name" value="HISTIDINE AMMONIA-LYASE"/>
    <property type="match status" value="1"/>
</dbReference>